<keyword evidence="2" id="KW-0255">Endonuclease</keyword>
<comment type="caution">
    <text evidence="5">The sequence shown here is derived from an EMBL/GenBank/DDBJ whole genome shotgun (WGS) entry which is preliminary data.</text>
</comment>
<accession>A0A1E5G2W6</accession>
<feature type="domain" description="DNA mismatch repair MutH/Type II restriction enzyme Sau3AI" evidence="4">
    <location>
        <begin position="296"/>
        <end position="404"/>
    </location>
</feature>
<evidence type="ECO:0000256" key="3">
    <source>
        <dbReference type="ARBA" id="ARBA00022801"/>
    </source>
</evidence>
<dbReference type="AlphaFoldDB" id="A0A1E5G2W6"/>
<keyword evidence="3" id="KW-0378">Hydrolase</keyword>
<dbReference type="GO" id="GO:0004519">
    <property type="term" value="F:endonuclease activity"/>
    <property type="evidence" value="ECO:0007669"/>
    <property type="project" value="UniProtKB-KW"/>
</dbReference>
<gene>
    <name evidence="5" type="ORF">BHF68_04010</name>
</gene>
<evidence type="ECO:0000313" key="5">
    <source>
        <dbReference type="EMBL" id="OEF97381.1"/>
    </source>
</evidence>
<evidence type="ECO:0000313" key="6">
    <source>
        <dbReference type="Proteomes" id="UP000094296"/>
    </source>
</evidence>
<keyword evidence="1" id="KW-0540">Nuclease</keyword>
<dbReference type="InterPro" id="IPR011335">
    <property type="entry name" value="Restrct_endonuc-II-like"/>
</dbReference>
<dbReference type="SMART" id="SM00927">
    <property type="entry name" value="MutH"/>
    <property type="match status" value="2"/>
</dbReference>
<organism evidence="5 6">
    <name type="scientific">Desulfuribacillus alkaliarsenatis</name>
    <dbReference type="NCBI Taxonomy" id="766136"/>
    <lineage>
        <taxon>Bacteria</taxon>
        <taxon>Bacillati</taxon>
        <taxon>Bacillota</taxon>
        <taxon>Desulfuribacillia</taxon>
        <taxon>Desulfuribacillales</taxon>
        <taxon>Desulfuribacillaceae</taxon>
        <taxon>Desulfuribacillus</taxon>
    </lineage>
</organism>
<dbReference type="InterPro" id="IPR037057">
    <property type="entry name" value="DNA_rep_MutH/T2_RE_sf"/>
</dbReference>
<evidence type="ECO:0000256" key="2">
    <source>
        <dbReference type="ARBA" id="ARBA00022759"/>
    </source>
</evidence>
<dbReference type="Proteomes" id="UP000094296">
    <property type="component" value="Unassembled WGS sequence"/>
</dbReference>
<protein>
    <recommendedName>
        <fullName evidence="4">DNA mismatch repair MutH/Type II restriction enzyme Sau3AI domain-containing protein</fullName>
    </recommendedName>
</protein>
<dbReference type="Gene3D" id="3.40.600.10">
    <property type="entry name" value="DNA mismatch repair MutH/Restriction endonuclease, type II"/>
    <property type="match status" value="2"/>
</dbReference>
<evidence type="ECO:0000259" key="4">
    <source>
        <dbReference type="SMART" id="SM00927"/>
    </source>
</evidence>
<dbReference type="OrthoDB" id="3188707at2"/>
<dbReference type="SUPFAM" id="SSF52980">
    <property type="entry name" value="Restriction endonuclease-like"/>
    <property type="match status" value="2"/>
</dbReference>
<dbReference type="InterPro" id="IPR011337">
    <property type="entry name" value="DNA_rep_MutH/RE_typeII_Sau3AI"/>
</dbReference>
<dbReference type="CDD" id="cd22356">
    <property type="entry name" value="Sau3AI_N-like"/>
    <property type="match status" value="1"/>
</dbReference>
<dbReference type="REBASE" id="172345">
    <property type="entry name" value="DalAHT28ORF4015P"/>
</dbReference>
<dbReference type="STRING" id="766136.BHF68_04010"/>
<evidence type="ECO:0000256" key="1">
    <source>
        <dbReference type="ARBA" id="ARBA00022722"/>
    </source>
</evidence>
<dbReference type="CDD" id="cd22355">
    <property type="entry name" value="Sau3AI_C"/>
    <property type="match status" value="1"/>
</dbReference>
<dbReference type="Pfam" id="PF02976">
    <property type="entry name" value="MutH"/>
    <property type="match status" value="2"/>
</dbReference>
<reference evidence="5 6" key="1">
    <citation type="submission" date="2016-09" db="EMBL/GenBank/DDBJ databases">
        <title>Draft genome sequence for the type strain of Desulfuribacillus alkaliarsenatis AHT28, an obligately anaerobic, sulfidogenic bacterium isolated from Russian soda lake sediments.</title>
        <authorList>
            <person name="Abin C.A."/>
            <person name="Hollibaugh J.T."/>
        </authorList>
    </citation>
    <scope>NUCLEOTIDE SEQUENCE [LARGE SCALE GENOMIC DNA]</scope>
    <source>
        <strain evidence="5 6">AHT28</strain>
    </source>
</reference>
<keyword evidence="6" id="KW-1185">Reference proteome</keyword>
<dbReference type="GO" id="GO:0016787">
    <property type="term" value="F:hydrolase activity"/>
    <property type="evidence" value="ECO:0007669"/>
    <property type="project" value="UniProtKB-KW"/>
</dbReference>
<dbReference type="EMBL" id="MIJE01000011">
    <property type="protein sequence ID" value="OEF97381.1"/>
    <property type="molecule type" value="Genomic_DNA"/>
</dbReference>
<sequence>MLYDKYCEESIIKHGKKLESKTLKQYLDENLNPTVIVRKSSAFNSGKGSLGQLVEELVFGYKINSAKQADFHDVNMELKVVPLKRVRPVKSSKLVCKQRGLAVKERMVLSIIDYMTIVNEDWETNSLASKLSKILLIFYIYEKDVNLLDYTFELVDKWEPSATDLAIIKKDWNTIIDKIKNGLAHELSEGDTFYLGAATKGASSKSLRAQPCSPVQAMQRAFSLKRSYVENIFEELITNQSEENVAEKPIDVIIHEIMTRYKGQTVAEIIEKLNIEVSTAKNWLNLICRKLLLAELGDTFESFGQIKKAGIELKTICLQINGIPKEGMSFEQINYSEIINESWDDSNIRSRFESKKHLWIVFKAQIHYKKQKDLSFKDIIFDQCMFWNMPAKDLEVDYKALWEDTVQKIRENDFDSFLTSKDNPVGHIRPKAKNSKDKDIFNGVLVPKKAFWLNARYIANQIEKHVSRVK</sequence>
<dbReference type="GO" id="GO:0003677">
    <property type="term" value="F:DNA binding"/>
    <property type="evidence" value="ECO:0007669"/>
    <property type="project" value="InterPro"/>
</dbReference>
<feature type="domain" description="DNA mismatch repair MutH/Type II restriction enzyme Sau3AI" evidence="4">
    <location>
        <begin position="61"/>
        <end position="171"/>
    </location>
</feature>
<dbReference type="NCBIfam" id="NF040973">
    <property type="entry name" value="restrict_Sau3AI"/>
    <property type="match status" value="1"/>
</dbReference>
<name>A0A1E5G2W6_9FIRM</name>
<proteinExistence type="predicted"/>
<dbReference type="RefSeq" id="WP_069642779.1">
    <property type="nucleotide sequence ID" value="NZ_MIJE01000011.1"/>
</dbReference>